<keyword evidence="16" id="KW-1185">Reference proteome</keyword>
<dbReference type="PROSITE" id="PS51098">
    <property type="entry name" value="PTS_EIIB_TYPE_1"/>
    <property type="match status" value="1"/>
</dbReference>
<dbReference type="EMBL" id="APJA01000019">
    <property type="protein sequence ID" value="ERK29361.1"/>
    <property type="molecule type" value="Genomic_DNA"/>
</dbReference>
<evidence type="ECO:0000256" key="11">
    <source>
        <dbReference type="PROSITE-ProRule" id="PRU00421"/>
    </source>
</evidence>
<feature type="active site" description="Phosphocysteine intermediate; for EIIB activity" evidence="11">
    <location>
        <position position="26"/>
    </location>
</feature>
<dbReference type="PATRIC" id="fig|1294142.3.peg.3500"/>
<dbReference type="GO" id="GO:0016301">
    <property type="term" value="F:kinase activity"/>
    <property type="evidence" value="ECO:0007669"/>
    <property type="project" value="UniProtKB-KW"/>
</dbReference>
<feature type="domain" description="PTS EIIC type-1" evidence="14">
    <location>
        <begin position="119"/>
        <end position="464"/>
    </location>
</feature>
<dbReference type="InterPro" id="IPR050558">
    <property type="entry name" value="PTS_Sugar-Specific_Components"/>
</dbReference>
<evidence type="ECO:0000256" key="10">
    <source>
        <dbReference type="ARBA" id="ARBA00023136"/>
    </source>
</evidence>
<dbReference type="HOGENOM" id="CLU_012312_2_0_9"/>
<gene>
    <name evidence="15" type="ORF">CINTURNW_3354</name>
</gene>
<dbReference type="eggNOG" id="COG1263">
    <property type="taxonomic scope" value="Bacteria"/>
</dbReference>
<dbReference type="RefSeq" id="WP_021803313.1">
    <property type="nucleotide sequence ID" value="NZ_KI273145.1"/>
</dbReference>
<dbReference type="Gene3D" id="3.30.1360.60">
    <property type="entry name" value="Glucose permease domain IIB"/>
    <property type="match status" value="1"/>
</dbReference>
<feature type="transmembrane region" description="Helical" evidence="12">
    <location>
        <begin position="181"/>
        <end position="199"/>
    </location>
</feature>
<comment type="caution">
    <text evidence="15">The sequence shown here is derived from an EMBL/GenBank/DDBJ whole genome shotgun (WGS) entry which is preliminary data.</text>
</comment>
<feature type="transmembrane region" description="Helical" evidence="12">
    <location>
        <begin position="219"/>
        <end position="238"/>
    </location>
</feature>
<dbReference type="AlphaFoldDB" id="U2NKG2"/>
<feature type="transmembrane region" description="Helical" evidence="12">
    <location>
        <begin position="154"/>
        <end position="174"/>
    </location>
</feature>
<keyword evidence="9 12" id="KW-1133">Transmembrane helix</keyword>
<dbReference type="GO" id="GO:0005886">
    <property type="term" value="C:plasma membrane"/>
    <property type="evidence" value="ECO:0007669"/>
    <property type="project" value="UniProtKB-SubCell"/>
</dbReference>
<evidence type="ECO:0000256" key="8">
    <source>
        <dbReference type="ARBA" id="ARBA00022777"/>
    </source>
</evidence>
<dbReference type="PANTHER" id="PTHR30175">
    <property type="entry name" value="PHOSPHOTRANSFERASE SYSTEM TRANSPORT PROTEIN"/>
    <property type="match status" value="1"/>
</dbReference>
<dbReference type="InterPro" id="IPR013013">
    <property type="entry name" value="PTS_EIIC_1"/>
</dbReference>
<comment type="subcellular location">
    <subcellularLocation>
        <location evidence="1">Cell membrane</location>
        <topology evidence="1">Multi-pass membrane protein</topology>
    </subcellularLocation>
</comment>
<evidence type="ECO:0000256" key="12">
    <source>
        <dbReference type="SAM" id="Phobius"/>
    </source>
</evidence>
<evidence type="ECO:0000313" key="16">
    <source>
        <dbReference type="Proteomes" id="UP000016721"/>
    </source>
</evidence>
<dbReference type="CDD" id="cd00212">
    <property type="entry name" value="PTS_IIB_glc"/>
    <property type="match status" value="1"/>
</dbReference>
<name>U2NKG2_9CLOT</name>
<dbReference type="GO" id="GO:0008982">
    <property type="term" value="F:protein-N(PI)-phosphohistidine-sugar phosphotransferase activity"/>
    <property type="evidence" value="ECO:0007669"/>
    <property type="project" value="InterPro"/>
</dbReference>
<keyword evidence="8" id="KW-0418">Kinase</keyword>
<evidence type="ECO:0000256" key="5">
    <source>
        <dbReference type="ARBA" id="ARBA00022679"/>
    </source>
</evidence>
<dbReference type="PROSITE" id="PS01035">
    <property type="entry name" value="PTS_EIIB_TYPE_1_CYS"/>
    <property type="match status" value="1"/>
</dbReference>
<evidence type="ECO:0000313" key="15">
    <source>
        <dbReference type="EMBL" id="ERK29361.1"/>
    </source>
</evidence>
<feature type="transmembrane region" description="Helical" evidence="12">
    <location>
        <begin position="397"/>
        <end position="419"/>
    </location>
</feature>
<keyword evidence="5" id="KW-0808">Transferase</keyword>
<keyword evidence="7 12" id="KW-0812">Transmembrane</keyword>
<reference evidence="15 16" key="1">
    <citation type="journal article" date="2013" name="Genome Announc.">
        <title>Draft Genome Sequence of the Hydrogen- and Ethanol-Producing Bacterium Clostridium intestinale Strain URNW.</title>
        <authorList>
            <person name="Lal S."/>
            <person name="Ramachandran U."/>
            <person name="Zhang X."/>
            <person name="Sparling R."/>
            <person name="Levin D.B."/>
        </authorList>
    </citation>
    <scope>NUCLEOTIDE SEQUENCE [LARGE SCALE GENOMIC DNA]</scope>
    <source>
        <strain evidence="15 16">URNW</strain>
    </source>
</reference>
<keyword evidence="4" id="KW-0762">Sugar transport</keyword>
<protein>
    <submittedName>
        <fullName evidence="15">PTS system beta-glucosides-specific transporter subunit IIABC</fullName>
    </submittedName>
</protein>
<evidence type="ECO:0000256" key="9">
    <source>
        <dbReference type="ARBA" id="ARBA00022989"/>
    </source>
</evidence>
<feature type="transmembrane region" description="Helical" evidence="12">
    <location>
        <begin position="285"/>
        <end position="309"/>
    </location>
</feature>
<evidence type="ECO:0000256" key="1">
    <source>
        <dbReference type="ARBA" id="ARBA00004651"/>
    </source>
</evidence>
<dbReference type="PANTHER" id="PTHR30175:SF1">
    <property type="entry name" value="PTS SYSTEM ARBUTIN-, CELLOBIOSE-, AND SALICIN-SPECIFIC EIIBC COMPONENT-RELATED"/>
    <property type="match status" value="1"/>
</dbReference>
<proteinExistence type="predicted"/>
<accession>U2NKG2</accession>
<feature type="domain" description="PTS EIIB type-1" evidence="13">
    <location>
        <begin position="4"/>
        <end position="86"/>
    </location>
</feature>
<evidence type="ECO:0000259" key="14">
    <source>
        <dbReference type="PROSITE" id="PS51103"/>
    </source>
</evidence>
<evidence type="ECO:0000256" key="4">
    <source>
        <dbReference type="ARBA" id="ARBA00022597"/>
    </source>
</evidence>
<dbReference type="STRING" id="1294142.CINTURNW_3354"/>
<feature type="transmembrane region" description="Helical" evidence="12">
    <location>
        <begin position="128"/>
        <end position="148"/>
    </location>
</feature>
<feature type="transmembrane region" description="Helical" evidence="12">
    <location>
        <begin position="365"/>
        <end position="385"/>
    </location>
</feature>
<evidence type="ECO:0000256" key="6">
    <source>
        <dbReference type="ARBA" id="ARBA00022683"/>
    </source>
</evidence>
<dbReference type="PROSITE" id="PS51103">
    <property type="entry name" value="PTS_EIIC_TYPE_1"/>
    <property type="match status" value="1"/>
</dbReference>
<dbReference type="GO" id="GO:0015771">
    <property type="term" value="P:trehalose transport"/>
    <property type="evidence" value="ECO:0007669"/>
    <property type="project" value="TreeGrafter"/>
</dbReference>
<dbReference type="Proteomes" id="UP000016721">
    <property type="component" value="Unassembled WGS sequence"/>
</dbReference>
<dbReference type="Pfam" id="PF02378">
    <property type="entry name" value="PTS_EIIC"/>
    <property type="match status" value="1"/>
</dbReference>
<dbReference type="GO" id="GO:0090589">
    <property type="term" value="F:protein-phosphocysteine-trehalose phosphotransferase system transporter activity"/>
    <property type="evidence" value="ECO:0007669"/>
    <property type="project" value="TreeGrafter"/>
</dbReference>
<organism evidence="15 16">
    <name type="scientific">Clostridium intestinale URNW</name>
    <dbReference type="NCBI Taxonomy" id="1294142"/>
    <lineage>
        <taxon>Bacteria</taxon>
        <taxon>Bacillati</taxon>
        <taxon>Bacillota</taxon>
        <taxon>Clostridia</taxon>
        <taxon>Eubacteriales</taxon>
        <taxon>Clostridiaceae</taxon>
        <taxon>Clostridium</taxon>
    </lineage>
</organism>
<evidence type="ECO:0000256" key="3">
    <source>
        <dbReference type="ARBA" id="ARBA00022475"/>
    </source>
</evidence>
<dbReference type="InterPro" id="IPR018113">
    <property type="entry name" value="PTrfase_EIIB_Cys"/>
</dbReference>
<dbReference type="GO" id="GO:0009401">
    <property type="term" value="P:phosphoenolpyruvate-dependent sugar phosphotransferase system"/>
    <property type="evidence" value="ECO:0007669"/>
    <property type="project" value="UniProtKB-KW"/>
</dbReference>
<keyword evidence="2" id="KW-0813">Transport</keyword>
<sequence length="464" mass="49522">MNYIEIAKNILALSGGTDNVSSITHCSTRLRLFIKDKKKVDQNSIKAIKIVLGIVFAGDELQIVLGKELTPVYNQVAKLYDDKSNNIVQENSVIESDNNEKKSNVLTETFSKVIGFVSAAVTPMIPGLVAGGMLKVFLLLITLVWSSFGTSQTYSLLNMLADVPFYFMPVFVAYGATKKLGATPLYGMVVAAALVYPSFADLVKAGEAVSILSIPVTLVKYGSTLLPALLISICAYYAEKILAKIIPGIFRPVFVGMCTITITYILGITILGPLGDLVGSYIVNIFLWASVNLGPFAVGLLAACMPWLVMTGMHHAVTPFMVQAIANPGYDVLFRPAYLLHNMAEGGACLGVALRAKNKALKAECFSLAFGCIVAGVTEPAIYGVNLRLKRPMYGVMAGAALGGIVAGIMGATAYVYGYSTILAIPIFQKTILAIVVAIIVTIVTSTIVTAILGFNEEEIVDTI</sequence>
<keyword evidence="10 12" id="KW-0472">Membrane</keyword>
<dbReference type="InterPro" id="IPR001996">
    <property type="entry name" value="PTS_IIB_1"/>
</dbReference>
<keyword evidence="3" id="KW-1003">Cell membrane</keyword>
<dbReference type="InterPro" id="IPR003352">
    <property type="entry name" value="PTS_EIIC"/>
</dbReference>
<dbReference type="Pfam" id="PF00367">
    <property type="entry name" value="PTS_EIIB"/>
    <property type="match status" value="1"/>
</dbReference>
<evidence type="ECO:0000256" key="2">
    <source>
        <dbReference type="ARBA" id="ARBA00022448"/>
    </source>
</evidence>
<feature type="transmembrane region" description="Helical" evidence="12">
    <location>
        <begin position="250"/>
        <end position="273"/>
    </location>
</feature>
<dbReference type="InterPro" id="IPR036878">
    <property type="entry name" value="Glu_permease_IIB"/>
</dbReference>
<feature type="transmembrane region" description="Helical" evidence="12">
    <location>
        <begin position="431"/>
        <end position="455"/>
    </location>
</feature>
<evidence type="ECO:0000256" key="7">
    <source>
        <dbReference type="ARBA" id="ARBA00022692"/>
    </source>
</evidence>
<evidence type="ECO:0000259" key="13">
    <source>
        <dbReference type="PROSITE" id="PS51098"/>
    </source>
</evidence>
<dbReference type="SUPFAM" id="SSF55604">
    <property type="entry name" value="Glucose permease domain IIB"/>
    <property type="match status" value="1"/>
</dbReference>
<keyword evidence="6" id="KW-0598">Phosphotransferase system</keyword>
<dbReference type="eggNOG" id="COG1264">
    <property type="taxonomic scope" value="Bacteria"/>
</dbReference>